<reference evidence="1" key="1">
    <citation type="submission" date="2023-04" db="EMBL/GenBank/DDBJ databases">
        <title>A chromosome-level genome assembly of the parasitoid wasp Eretmocerus hayati.</title>
        <authorList>
            <person name="Zhong Y."/>
            <person name="Liu S."/>
            <person name="Liu Y."/>
        </authorList>
    </citation>
    <scope>NUCLEOTIDE SEQUENCE</scope>
    <source>
        <strain evidence="1">ZJU_SS_LIU_2023</strain>
    </source>
</reference>
<evidence type="ECO:0000313" key="1">
    <source>
        <dbReference type="EMBL" id="KAJ8672773.1"/>
    </source>
</evidence>
<accession>A0ACC2NNL6</accession>
<proteinExistence type="predicted"/>
<comment type="caution">
    <text evidence="1">The sequence shown here is derived from an EMBL/GenBank/DDBJ whole genome shotgun (WGS) entry which is preliminary data.</text>
</comment>
<sequence length="238" mass="26878">MGNAGLKQHCETAKKTGTLNLSRMKLDEFPRQLEGLGTFLRVLDLSENKFSKLPPDIEKFTLLKQLIVSGNRLVELPEVVGTLLKLETLNASSNQISALPNSLSNLAHLKMVNLSSNQLTNFPLMLCGLKHLDVLDLSHNKLTQVPDGVAGLYVTELNLNQNQISRLSPDLADCPRLKTLRLQENCLQLNAFHRRILEDSKISVLTVEGNLFEMRLFPEIEGYEKYMERYTACKKKLF</sequence>
<dbReference type="EMBL" id="CM056743">
    <property type="protein sequence ID" value="KAJ8672773.1"/>
    <property type="molecule type" value="Genomic_DNA"/>
</dbReference>
<dbReference type="Proteomes" id="UP001239111">
    <property type="component" value="Chromosome 3"/>
</dbReference>
<organism evidence="1 2">
    <name type="scientific">Eretmocerus hayati</name>
    <dbReference type="NCBI Taxonomy" id="131215"/>
    <lineage>
        <taxon>Eukaryota</taxon>
        <taxon>Metazoa</taxon>
        <taxon>Ecdysozoa</taxon>
        <taxon>Arthropoda</taxon>
        <taxon>Hexapoda</taxon>
        <taxon>Insecta</taxon>
        <taxon>Pterygota</taxon>
        <taxon>Neoptera</taxon>
        <taxon>Endopterygota</taxon>
        <taxon>Hymenoptera</taxon>
        <taxon>Apocrita</taxon>
        <taxon>Proctotrupomorpha</taxon>
        <taxon>Chalcidoidea</taxon>
        <taxon>Aphelinidae</taxon>
        <taxon>Aphelininae</taxon>
        <taxon>Eretmocerus</taxon>
    </lineage>
</organism>
<protein>
    <submittedName>
        <fullName evidence="1">Uncharacterized protein</fullName>
    </submittedName>
</protein>
<keyword evidence="2" id="KW-1185">Reference proteome</keyword>
<gene>
    <name evidence="1" type="ORF">QAD02_004033</name>
</gene>
<evidence type="ECO:0000313" key="2">
    <source>
        <dbReference type="Proteomes" id="UP001239111"/>
    </source>
</evidence>
<name>A0ACC2NNL6_9HYME</name>